<dbReference type="VEuPathDB" id="TriTrypDB:TcIL3000_0_06510"/>
<accession>F9WEC5</accession>
<sequence>MGPPELAAAARPNATNISAGQVLFRVASCVDGLNKSSGDSCSRLISNVTKTASSFGGANFSNSSSHSGAPGSNADAAPTPSAVGGSRGIPAFVALFVWVCLLALVIFSLCRILCQCFGSNETSRTEYNEILGDYSPAGQATMVAVDAGAPVGCGKACAVGNASRRQFRDSRQRAARSAYGTDNPATQ</sequence>
<proteinExistence type="predicted"/>
<dbReference type="Proteomes" id="UP000000702">
    <property type="component" value="Unassembled WGS sequence"/>
</dbReference>
<reference evidence="4" key="1">
    <citation type="submission" date="2011-07" db="EMBL/GenBank/DDBJ databases">
        <title>Divergent evolution of antigenic variation in African trypanosomes.</title>
        <authorList>
            <person name="Jackson A.P."/>
            <person name="Berry A."/>
            <person name="Allison H.C."/>
            <person name="Burton P."/>
            <person name="Anderson J."/>
            <person name="Aslett M."/>
            <person name="Brown R."/>
            <person name="Corton N."/>
            <person name="Harris D."/>
            <person name="Hauser H."/>
            <person name="Gamble J."/>
            <person name="Gilderthorp R."/>
            <person name="McQuillan J."/>
            <person name="Quail M.A."/>
            <person name="Sanders M."/>
            <person name="Van Tonder A."/>
            <person name="Ginger M.L."/>
            <person name="Donelson J.E."/>
            <person name="Field M.C."/>
            <person name="Barry J.D."/>
            <person name="Berriman M."/>
            <person name="Hertz-Fowler C."/>
        </authorList>
    </citation>
    <scope>NUCLEOTIDE SEQUENCE [LARGE SCALE GENOMIC DNA]</scope>
    <source>
        <strain evidence="4">IL3000</strain>
    </source>
</reference>
<reference evidence="3 4" key="2">
    <citation type="journal article" date="2012" name="Proc. Natl. Acad. Sci. U.S.A.">
        <title>Antigenic diversity is generated by distinct evolutionary mechanisms in African trypanosome species.</title>
        <authorList>
            <person name="Jackson A.P."/>
            <person name="Berry A."/>
            <person name="Aslett M."/>
            <person name="Allison H.C."/>
            <person name="Burton P."/>
            <person name="Vavrova-Anderson J."/>
            <person name="Brown R."/>
            <person name="Browne H."/>
            <person name="Corton N."/>
            <person name="Hauser H."/>
            <person name="Gamble J."/>
            <person name="Gilderthorp R."/>
            <person name="Marcello L."/>
            <person name="McQuillan J."/>
            <person name="Otto T.D."/>
            <person name="Quail M.A."/>
            <person name="Sanders M.J."/>
            <person name="van Tonder A."/>
            <person name="Ginger M.L."/>
            <person name="Field M.C."/>
            <person name="Barry J.D."/>
            <person name="Hertz-Fowler C."/>
            <person name="Berriman M."/>
        </authorList>
    </citation>
    <scope>NUCLEOTIDE SEQUENCE [LARGE SCALE GENOMIC DNA]</scope>
    <source>
        <strain evidence="3 4">IL3000</strain>
    </source>
</reference>
<organism evidence="3 4">
    <name type="scientific">Trypanosoma congolense (strain IL3000)</name>
    <dbReference type="NCBI Taxonomy" id="1068625"/>
    <lineage>
        <taxon>Eukaryota</taxon>
        <taxon>Discoba</taxon>
        <taxon>Euglenozoa</taxon>
        <taxon>Kinetoplastea</taxon>
        <taxon>Metakinetoplastina</taxon>
        <taxon>Trypanosomatida</taxon>
        <taxon>Trypanosomatidae</taxon>
        <taxon>Trypanosoma</taxon>
        <taxon>Nannomonas</taxon>
    </lineage>
</organism>
<feature type="region of interest" description="Disordered" evidence="1">
    <location>
        <begin position="168"/>
        <end position="187"/>
    </location>
</feature>
<protein>
    <submittedName>
        <fullName evidence="3">WGS project CAEQ00000000 data, annotated contig 247</fullName>
    </submittedName>
</protein>
<feature type="transmembrane region" description="Helical" evidence="2">
    <location>
        <begin position="89"/>
        <end position="114"/>
    </location>
</feature>
<evidence type="ECO:0000256" key="1">
    <source>
        <dbReference type="SAM" id="MobiDB-lite"/>
    </source>
</evidence>
<dbReference type="AlphaFoldDB" id="F9WEC5"/>
<keyword evidence="2" id="KW-0812">Transmembrane</keyword>
<evidence type="ECO:0000313" key="4">
    <source>
        <dbReference type="Proteomes" id="UP000000702"/>
    </source>
</evidence>
<gene>
    <name evidence="3" type="ORF">TCIL3000_0_06510</name>
</gene>
<evidence type="ECO:0000313" key="3">
    <source>
        <dbReference type="EMBL" id="CCD15632.1"/>
    </source>
</evidence>
<evidence type="ECO:0000256" key="2">
    <source>
        <dbReference type="SAM" id="Phobius"/>
    </source>
</evidence>
<keyword evidence="2" id="KW-0472">Membrane</keyword>
<name>F9WEC5_TRYCI</name>
<keyword evidence="2" id="KW-1133">Transmembrane helix</keyword>
<dbReference type="EMBL" id="CAEQ01001988">
    <property type="protein sequence ID" value="CCD15632.1"/>
    <property type="molecule type" value="Genomic_DNA"/>
</dbReference>
<comment type="caution">
    <text evidence="3">The sequence shown here is derived from an EMBL/GenBank/DDBJ whole genome shotgun (WGS) entry which is preliminary data.</text>
</comment>
<keyword evidence="4" id="KW-1185">Reference proteome</keyword>